<dbReference type="GO" id="GO:0022857">
    <property type="term" value="F:transmembrane transporter activity"/>
    <property type="evidence" value="ECO:0007669"/>
    <property type="project" value="TreeGrafter"/>
</dbReference>
<feature type="transmembrane region" description="Helical" evidence="7">
    <location>
        <begin position="439"/>
        <end position="459"/>
    </location>
</feature>
<dbReference type="GO" id="GO:0005886">
    <property type="term" value="C:plasma membrane"/>
    <property type="evidence" value="ECO:0007669"/>
    <property type="project" value="UniProtKB-SubCell"/>
</dbReference>
<evidence type="ECO:0000313" key="10">
    <source>
        <dbReference type="EMBL" id="NIR73573.1"/>
    </source>
</evidence>
<feature type="transmembrane region" description="Helical" evidence="7">
    <location>
        <begin position="754"/>
        <end position="778"/>
    </location>
</feature>
<dbReference type="Pfam" id="PF02687">
    <property type="entry name" value="FtsX"/>
    <property type="match status" value="2"/>
</dbReference>
<evidence type="ECO:0000259" key="8">
    <source>
        <dbReference type="Pfam" id="PF02687"/>
    </source>
</evidence>
<keyword evidence="4 7" id="KW-1133">Transmembrane helix</keyword>
<dbReference type="NCBIfam" id="TIGR03434">
    <property type="entry name" value="ADOP"/>
    <property type="match status" value="1"/>
</dbReference>
<keyword evidence="2" id="KW-1003">Cell membrane</keyword>
<sequence>MRRNLDDQVADEVDAEVRFHIEARIDELMAEGLDRDEAERRAVAEFGDVEGARRALAREARRTERRARVADWFLEFLQDVRYGWRKLASRPGFAAVAVLTLALGIGANTAIFSVVNAVLLRPLPYPEADRLVRVWEVSPRGDDHNVVSRGNFMDWRDGARSFDALGAYSAPVSVGLAGPEGEPVRVSASVVTPDVFRVLGVSALVGRTFTTGEGVPGSDDVVVLSHRIWRRRFGGDPGAVGSTLTVNDAARTIVGVMPPGFEFPSATVDVWVPWALDEAARGNRRSHNLNVIGRLAPGVDIEEARSEMTAFAARLAQDYPQYMEGWDVNVQPFRADLVRGVRPLLYLLLGVVVIVLLIACANLANLLLARAMAREREVAIRGALGAGRARLIRQFLTEAGLVALLGGALGFALTVGGLDLFVALAPSDIPLLDDTRVDLVVFGFALGVTSLATLLFGLVPALRVTSTNPQTTLRGAGERGGGGRHARLRSGLLVAEVALSAVLLIGAGLLLRSFQQLQRVDYGFDPARLLLTTVNLPSARYGSTPQHIAFFETLTERANGLPGAVSAAGTSDPPGGGLPMTFSFAIEGRPAPGPSGREDPVPLRVVTPGYFQTLRVPLLSGRVLDERDDADAPPVLVINESLARRHWPNSDPVGQRISFQRENLPEWWTIVGVVGDVRVYSADEPGTPALYMSYAQKRWDWLDWMSVVVRTRGEPRGLADELRGAIRSLDPALAVGRIETVRERYAAGESRRRFAAVLLGAFAALALILGTVGVYGVLSYSVAQRTREIGVRIALGARRATVASSVVRQGLNLALAGVAIGLGFAFILSRFLETLVYGITTRDTVTFAAVPLLLVAVAALAAYLPARRATRIDPMRALRTE</sequence>
<feature type="transmembrane region" description="Helical" evidence="7">
    <location>
        <begin position="492"/>
        <end position="511"/>
    </location>
</feature>
<evidence type="ECO:0000256" key="7">
    <source>
        <dbReference type="SAM" id="Phobius"/>
    </source>
</evidence>
<feature type="transmembrane region" description="Helical" evidence="7">
    <location>
        <begin position="93"/>
        <end position="120"/>
    </location>
</feature>
<comment type="similarity">
    <text evidence="6">Belongs to the ABC-4 integral membrane protein family.</text>
</comment>
<dbReference type="AlphaFoldDB" id="A0AAE4Z5U2"/>
<gene>
    <name evidence="10" type="ORF">GWO12_00430</name>
</gene>
<comment type="caution">
    <text evidence="10">The sequence shown here is derived from an EMBL/GenBank/DDBJ whole genome shotgun (WGS) entry which is preliminary data.</text>
</comment>
<evidence type="ECO:0000259" key="9">
    <source>
        <dbReference type="Pfam" id="PF12704"/>
    </source>
</evidence>
<dbReference type="NCBIfam" id="NF038403">
    <property type="entry name" value="perm_prefix_1"/>
    <property type="match status" value="1"/>
</dbReference>
<evidence type="ECO:0000256" key="1">
    <source>
        <dbReference type="ARBA" id="ARBA00004651"/>
    </source>
</evidence>
<dbReference type="InterPro" id="IPR050250">
    <property type="entry name" value="Macrolide_Exporter_MacB"/>
</dbReference>
<proteinExistence type="inferred from homology"/>
<feature type="transmembrane region" description="Helical" evidence="7">
    <location>
        <begin position="400"/>
        <end position="427"/>
    </location>
</feature>
<dbReference type="InterPro" id="IPR025857">
    <property type="entry name" value="MacB_PCD"/>
</dbReference>
<feature type="domain" description="MacB-like periplasmic core" evidence="9">
    <location>
        <begin position="95"/>
        <end position="310"/>
    </location>
</feature>
<feature type="domain" description="ABC3 transporter permease C-terminal" evidence="8">
    <location>
        <begin position="761"/>
        <end position="874"/>
    </location>
</feature>
<dbReference type="InterPro" id="IPR047928">
    <property type="entry name" value="Perm_prefix_1"/>
</dbReference>
<evidence type="ECO:0000256" key="2">
    <source>
        <dbReference type="ARBA" id="ARBA00022475"/>
    </source>
</evidence>
<accession>A0AAE4Z5U2</accession>
<comment type="subcellular location">
    <subcellularLocation>
        <location evidence="1">Cell membrane</location>
        <topology evidence="1">Multi-pass membrane protein</topology>
    </subcellularLocation>
</comment>
<reference evidence="10 11" key="1">
    <citation type="submission" date="2020-01" db="EMBL/GenBank/DDBJ databases">
        <title>Genomes assembled from Gulf of Kutch pelagic sediment metagenomes.</title>
        <authorList>
            <person name="Chandrashekar M."/>
            <person name="Mahajan M.S."/>
            <person name="Dave K.J."/>
            <person name="Vatsa P."/>
            <person name="Nathani N.M."/>
        </authorList>
    </citation>
    <scope>NUCLEOTIDE SEQUENCE [LARGE SCALE GENOMIC DNA]</scope>
    <source>
        <strain evidence="10">KS3-K002</strain>
    </source>
</reference>
<dbReference type="InterPro" id="IPR017800">
    <property type="entry name" value="ADOP"/>
</dbReference>
<evidence type="ECO:0000256" key="5">
    <source>
        <dbReference type="ARBA" id="ARBA00023136"/>
    </source>
</evidence>
<evidence type="ECO:0000313" key="11">
    <source>
        <dbReference type="Proteomes" id="UP000702544"/>
    </source>
</evidence>
<name>A0AAE4Z5U2_9BACT</name>
<dbReference type="EMBL" id="JAACAK010000002">
    <property type="protein sequence ID" value="NIR73573.1"/>
    <property type="molecule type" value="Genomic_DNA"/>
</dbReference>
<keyword evidence="5 7" id="KW-0472">Membrane</keyword>
<dbReference type="PANTHER" id="PTHR30572">
    <property type="entry name" value="MEMBRANE COMPONENT OF TRANSPORTER-RELATED"/>
    <property type="match status" value="1"/>
</dbReference>
<feature type="transmembrane region" description="Helical" evidence="7">
    <location>
        <begin position="844"/>
        <end position="866"/>
    </location>
</feature>
<dbReference type="Proteomes" id="UP000702544">
    <property type="component" value="Unassembled WGS sequence"/>
</dbReference>
<evidence type="ECO:0000256" key="3">
    <source>
        <dbReference type="ARBA" id="ARBA00022692"/>
    </source>
</evidence>
<feature type="transmembrane region" description="Helical" evidence="7">
    <location>
        <begin position="344"/>
        <end position="368"/>
    </location>
</feature>
<feature type="transmembrane region" description="Helical" evidence="7">
    <location>
        <begin position="813"/>
        <end position="832"/>
    </location>
</feature>
<evidence type="ECO:0000256" key="4">
    <source>
        <dbReference type="ARBA" id="ARBA00022989"/>
    </source>
</evidence>
<feature type="domain" description="ABC3 transporter permease C-terminal" evidence="8">
    <location>
        <begin position="351"/>
        <end position="469"/>
    </location>
</feature>
<dbReference type="Pfam" id="PF12704">
    <property type="entry name" value="MacB_PCD"/>
    <property type="match status" value="2"/>
</dbReference>
<organism evidence="10 11">
    <name type="scientific">Candidatus Kutchimonas denitrificans</name>
    <dbReference type="NCBI Taxonomy" id="3056748"/>
    <lineage>
        <taxon>Bacteria</taxon>
        <taxon>Pseudomonadati</taxon>
        <taxon>Gemmatimonadota</taxon>
        <taxon>Gemmatimonadia</taxon>
        <taxon>Candidatus Palauibacterales</taxon>
        <taxon>Candidatus Palauibacteraceae</taxon>
        <taxon>Candidatus Kutchimonas</taxon>
    </lineage>
</organism>
<protein>
    <submittedName>
        <fullName evidence="10">ABC transporter permease</fullName>
    </submittedName>
</protein>
<keyword evidence="3 7" id="KW-0812">Transmembrane</keyword>
<dbReference type="PANTHER" id="PTHR30572:SF4">
    <property type="entry name" value="ABC TRANSPORTER PERMEASE YTRF"/>
    <property type="match status" value="1"/>
</dbReference>
<feature type="domain" description="MacB-like periplasmic core" evidence="9">
    <location>
        <begin position="598"/>
        <end position="712"/>
    </location>
</feature>
<dbReference type="InterPro" id="IPR003838">
    <property type="entry name" value="ABC3_permease_C"/>
</dbReference>
<evidence type="ECO:0000256" key="6">
    <source>
        <dbReference type="ARBA" id="ARBA00038076"/>
    </source>
</evidence>